<sequence>MHRLTSLGGQQNTHTCACSRALSRTILRDVVQNADLTERVEIFAVLCTFAGVLRDRAEEHGRANVQEMAEEEAWRICAQDAVNDSRYAVPAHALQTFTEQVTARHGVVDYNVDFSTSTSDEEAPKAYKFASLYDRYFEYAEILATQCLAKQAVE</sequence>
<proteinExistence type="predicted"/>
<keyword evidence="2" id="KW-1185">Reference proteome</keyword>
<dbReference type="InParanoid" id="A0A0C3PRX3"/>
<evidence type="ECO:0000313" key="2">
    <source>
        <dbReference type="Proteomes" id="UP000054217"/>
    </source>
</evidence>
<dbReference type="Proteomes" id="UP000054217">
    <property type="component" value="Unassembled WGS sequence"/>
</dbReference>
<dbReference type="STRING" id="870435.A0A0C3PRX3"/>
<reference evidence="2" key="2">
    <citation type="submission" date="2015-01" db="EMBL/GenBank/DDBJ databases">
        <title>Evolutionary Origins and Diversification of the Mycorrhizal Mutualists.</title>
        <authorList>
            <consortium name="DOE Joint Genome Institute"/>
            <consortium name="Mycorrhizal Genomics Consortium"/>
            <person name="Kohler A."/>
            <person name="Kuo A."/>
            <person name="Nagy L.G."/>
            <person name="Floudas D."/>
            <person name="Copeland A."/>
            <person name="Barry K.W."/>
            <person name="Cichocki N."/>
            <person name="Veneault-Fourrey C."/>
            <person name="LaButti K."/>
            <person name="Lindquist E.A."/>
            <person name="Lipzen A."/>
            <person name="Lundell T."/>
            <person name="Morin E."/>
            <person name="Murat C."/>
            <person name="Riley R."/>
            <person name="Ohm R."/>
            <person name="Sun H."/>
            <person name="Tunlid A."/>
            <person name="Henrissat B."/>
            <person name="Grigoriev I.V."/>
            <person name="Hibbett D.S."/>
            <person name="Martin F."/>
        </authorList>
    </citation>
    <scope>NUCLEOTIDE SEQUENCE [LARGE SCALE GENOMIC DNA]</scope>
    <source>
        <strain evidence="2">Marx 270</strain>
    </source>
</reference>
<dbReference type="AlphaFoldDB" id="A0A0C3PRX3"/>
<protein>
    <submittedName>
        <fullName evidence="1">Uncharacterized protein</fullName>
    </submittedName>
</protein>
<dbReference type="Gene3D" id="1.25.40.1030">
    <property type="match status" value="1"/>
</dbReference>
<gene>
    <name evidence="1" type="ORF">M404DRAFT_20439</name>
</gene>
<dbReference type="OrthoDB" id="542917at2759"/>
<evidence type="ECO:0000313" key="1">
    <source>
        <dbReference type="EMBL" id="KIO11831.1"/>
    </source>
</evidence>
<accession>A0A0C3PRX3</accession>
<reference evidence="1 2" key="1">
    <citation type="submission" date="2014-04" db="EMBL/GenBank/DDBJ databases">
        <authorList>
            <consortium name="DOE Joint Genome Institute"/>
            <person name="Kuo A."/>
            <person name="Kohler A."/>
            <person name="Costa M.D."/>
            <person name="Nagy L.G."/>
            <person name="Floudas D."/>
            <person name="Copeland A."/>
            <person name="Barry K.W."/>
            <person name="Cichocki N."/>
            <person name="Veneault-Fourrey C."/>
            <person name="LaButti K."/>
            <person name="Lindquist E.A."/>
            <person name="Lipzen A."/>
            <person name="Lundell T."/>
            <person name="Morin E."/>
            <person name="Murat C."/>
            <person name="Sun H."/>
            <person name="Tunlid A."/>
            <person name="Henrissat B."/>
            <person name="Grigoriev I.V."/>
            <person name="Hibbett D.S."/>
            <person name="Martin F."/>
            <person name="Nordberg H.P."/>
            <person name="Cantor M.N."/>
            <person name="Hua S.X."/>
        </authorList>
    </citation>
    <scope>NUCLEOTIDE SEQUENCE [LARGE SCALE GENOMIC DNA]</scope>
    <source>
        <strain evidence="1 2">Marx 270</strain>
    </source>
</reference>
<name>A0A0C3PRX3_PISTI</name>
<dbReference type="HOGENOM" id="CLU_1704966_0_0_1"/>
<dbReference type="EMBL" id="KN831949">
    <property type="protein sequence ID" value="KIO11831.1"/>
    <property type="molecule type" value="Genomic_DNA"/>
</dbReference>
<organism evidence="1 2">
    <name type="scientific">Pisolithus tinctorius Marx 270</name>
    <dbReference type="NCBI Taxonomy" id="870435"/>
    <lineage>
        <taxon>Eukaryota</taxon>
        <taxon>Fungi</taxon>
        <taxon>Dikarya</taxon>
        <taxon>Basidiomycota</taxon>
        <taxon>Agaricomycotina</taxon>
        <taxon>Agaricomycetes</taxon>
        <taxon>Agaricomycetidae</taxon>
        <taxon>Boletales</taxon>
        <taxon>Sclerodermatineae</taxon>
        <taxon>Pisolithaceae</taxon>
        <taxon>Pisolithus</taxon>
    </lineage>
</organism>